<feature type="non-terminal residue" evidence="1">
    <location>
        <position position="1"/>
    </location>
</feature>
<accession>A0AAN8XGP8</accession>
<dbReference type="EMBL" id="JAXCGZ010002283">
    <property type="protein sequence ID" value="KAK7084090.1"/>
    <property type="molecule type" value="Genomic_DNA"/>
</dbReference>
<protein>
    <submittedName>
        <fullName evidence="1">Uncharacterized protein</fullName>
    </submittedName>
</protein>
<name>A0AAN8XGP8_HALRR</name>
<dbReference type="Proteomes" id="UP001381693">
    <property type="component" value="Unassembled WGS sequence"/>
</dbReference>
<comment type="caution">
    <text evidence="1">The sequence shown here is derived from an EMBL/GenBank/DDBJ whole genome shotgun (WGS) entry which is preliminary data.</text>
</comment>
<keyword evidence="2" id="KW-1185">Reference proteome</keyword>
<feature type="non-terminal residue" evidence="1">
    <location>
        <position position="77"/>
    </location>
</feature>
<evidence type="ECO:0000313" key="2">
    <source>
        <dbReference type="Proteomes" id="UP001381693"/>
    </source>
</evidence>
<sequence length="77" mass="8485">TGKCMLYLVPQGFYGNTGLSLAFPKNSSLTSKVNVIIRRLKESGILDHLLRKAFINITECLLPNTYVCEIQRAAPSG</sequence>
<organism evidence="1 2">
    <name type="scientific">Halocaridina rubra</name>
    <name type="common">Hawaiian red shrimp</name>
    <dbReference type="NCBI Taxonomy" id="373956"/>
    <lineage>
        <taxon>Eukaryota</taxon>
        <taxon>Metazoa</taxon>
        <taxon>Ecdysozoa</taxon>
        <taxon>Arthropoda</taxon>
        <taxon>Crustacea</taxon>
        <taxon>Multicrustacea</taxon>
        <taxon>Malacostraca</taxon>
        <taxon>Eumalacostraca</taxon>
        <taxon>Eucarida</taxon>
        <taxon>Decapoda</taxon>
        <taxon>Pleocyemata</taxon>
        <taxon>Caridea</taxon>
        <taxon>Atyoidea</taxon>
        <taxon>Atyidae</taxon>
        <taxon>Halocaridina</taxon>
    </lineage>
</organism>
<dbReference type="AlphaFoldDB" id="A0AAN8XGP8"/>
<evidence type="ECO:0000313" key="1">
    <source>
        <dbReference type="EMBL" id="KAK7084090.1"/>
    </source>
</evidence>
<gene>
    <name evidence="1" type="ORF">SK128_025659</name>
</gene>
<dbReference type="Gene3D" id="3.40.190.10">
    <property type="entry name" value="Periplasmic binding protein-like II"/>
    <property type="match status" value="2"/>
</dbReference>
<dbReference type="SUPFAM" id="SSF53850">
    <property type="entry name" value="Periplasmic binding protein-like II"/>
    <property type="match status" value="1"/>
</dbReference>
<reference evidence="1 2" key="1">
    <citation type="submission" date="2023-11" db="EMBL/GenBank/DDBJ databases">
        <title>Halocaridina rubra genome assembly.</title>
        <authorList>
            <person name="Smith C."/>
        </authorList>
    </citation>
    <scope>NUCLEOTIDE SEQUENCE [LARGE SCALE GENOMIC DNA]</scope>
    <source>
        <strain evidence="1">EP-1</strain>
        <tissue evidence="1">Whole</tissue>
    </source>
</reference>
<proteinExistence type="predicted"/>